<dbReference type="EMBL" id="MCFC01000063">
    <property type="protein sequence ID" value="ORY24885.1"/>
    <property type="molecule type" value="Genomic_DNA"/>
</dbReference>
<protein>
    <recommendedName>
        <fullName evidence="3">Thioredoxin-like fold domain-containing protein</fullName>
    </recommendedName>
</protein>
<name>A0A1Y2ASF0_9TREE</name>
<accession>A0A1Y2ASF0</accession>
<dbReference type="PANTHER" id="PTHR33875">
    <property type="entry name" value="OS09G0542200 PROTEIN"/>
    <property type="match status" value="1"/>
</dbReference>
<dbReference type="InParanoid" id="A0A1Y2ASF0"/>
<evidence type="ECO:0000313" key="2">
    <source>
        <dbReference type="Proteomes" id="UP000193986"/>
    </source>
</evidence>
<comment type="caution">
    <text evidence="1">The sequence shown here is derived from an EMBL/GenBank/DDBJ whole genome shotgun (WGS) entry which is preliminary data.</text>
</comment>
<dbReference type="SUPFAM" id="SSF52833">
    <property type="entry name" value="Thioredoxin-like"/>
    <property type="match status" value="1"/>
</dbReference>
<evidence type="ECO:0000313" key="1">
    <source>
        <dbReference type="EMBL" id="ORY24885.1"/>
    </source>
</evidence>
<dbReference type="InterPro" id="IPR036249">
    <property type="entry name" value="Thioredoxin-like_sf"/>
</dbReference>
<proteinExistence type="predicted"/>
<dbReference type="Gene3D" id="3.40.30.10">
    <property type="entry name" value="Glutaredoxin"/>
    <property type="match status" value="1"/>
</dbReference>
<evidence type="ECO:0008006" key="3">
    <source>
        <dbReference type="Google" id="ProtNLM"/>
    </source>
</evidence>
<sequence length="214" mass="23708">MALPRTLSFLRQGTGSQVLEVYLDPLCPFSAKIEKSLTANVIPHLSGGGKYDGKLSVIARLYPQPFHYMSAIVVEAMIVFGQLYPNLFWPYTTAIFDNQRTFFNVPANTLTPNTVRDQLSEIAVDVLEKNGKLGQGPKSQVFGQFRDKIDVKASSDGHINGGNDGTVDMKYLIKLGRQNAVHVTPTAFFDGLKDDSVSSSWGKEEWDKYLTAKL</sequence>
<dbReference type="PANTHER" id="PTHR33875:SF2">
    <property type="entry name" value="ACR183CP"/>
    <property type="match status" value="1"/>
</dbReference>
<dbReference type="AlphaFoldDB" id="A0A1Y2ASF0"/>
<dbReference type="Proteomes" id="UP000193986">
    <property type="component" value="Unassembled WGS sequence"/>
</dbReference>
<gene>
    <name evidence="1" type="ORF">BCR39DRAFT_545711</name>
</gene>
<reference evidence="1 2" key="1">
    <citation type="submission" date="2016-07" db="EMBL/GenBank/DDBJ databases">
        <title>Pervasive Adenine N6-methylation of Active Genes in Fungi.</title>
        <authorList>
            <consortium name="DOE Joint Genome Institute"/>
            <person name="Mondo S.J."/>
            <person name="Dannebaum R.O."/>
            <person name="Kuo R.C."/>
            <person name="Labutti K."/>
            <person name="Haridas S."/>
            <person name="Kuo A."/>
            <person name="Salamov A."/>
            <person name="Ahrendt S.R."/>
            <person name="Lipzen A."/>
            <person name="Sullivan W."/>
            <person name="Andreopoulos W.B."/>
            <person name="Clum A."/>
            <person name="Lindquist E."/>
            <person name="Daum C."/>
            <person name="Ramamoorthy G.K."/>
            <person name="Gryganskyi A."/>
            <person name="Culley D."/>
            <person name="Magnuson J.K."/>
            <person name="James T.Y."/>
            <person name="O'Malley M.A."/>
            <person name="Stajich J.E."/>
            <person name="Spatafora J.W."/>
            <person name="Visel A."/>
            <person name="Grigoriev I.V."/>
        </authorList>
    </citation>
    <scope>NUCLEOTIDE SEQUENCE [LARGE SCALE GENOMIC DNA]</scope>
    <source>
        <strain evidence="1 2">68-887.2</strain>
    </source>
</reference>
<dbReference type="OrthoDB" id="37297at2759"/>
<keyword evidence="2" id="KW-1185">Reference proteome</keyword>
<dbReference type="STRING" id="71784.A0A1Y2ASF0"/>
<organism evidence="1 2">
    <name type="scientific">Naematelia encephala</name>
    <dbReference type="NCBI Taxonomy" id="71784"/>
    <lineage>
        <taxon>Eukaryota</taxon>
        <taxon>Fungi</taxon>
        <taxon>Dikarya</taxon>
        <taxon>Basidiomycota</taxon>
        <taxon>Agaricomycotina</taxon>
        <taxon>Tremellomycetes</taxon>
        <taxon>Tremellales</taxon>
        <taxon>Naemateliaceae</taxon>
        <taxon>Naematelia</taxon>
    </lineage>
</organism>